<keyword evidence="1" id="KW-0808">Transferase</keyword>
<gene>
    <name evidence="1" type="primary">galT</name>
    <name evidence="1" type="ORF">TU35_005935</name>
</gene>
<protein>
    <submittedName>
        <fullName evidence="1">Galactose-1-phosphate uridylyltransferase</fullName>
        <ecNumber evidence="1">2.7.7.12</ecNumber>
    </submittedName>
</protein>
<sequence length="324" mass="36546">MSEIRQDPTTGDWILVAPRRVSRPWQPSDFCPFDPGAPETGYGWDALILPNRYPVVAPDAPEVEPDPFYARLRAYGRALVVVETPEHGLDDISDLPEAQIRRVLGLVAEEMAKAASDPAIAYFLFFRNKGREIGVSLTHPHSQIYELPVVPARVARELERSKSYYEERGRCLHCDIISAESKSKRVVASWPRWIAFVPFYARWPHEVHLYPTRHVQLFTELGEEELDELAAALKLVLCGLNKALGKPMPYMMVLHQAPLRGGPYPHYHLHFEIYGMYRPDGKLKYAASAETGANIYTLDTTPEDAAERIRAGVEICSASRLGHA</sequence>
<proteinExistence type="predicted"/>
<accession>A0ACC6V195</accession>
<reference evidence="1" key="1">
    <citation type="submission" date="2024-07" db="EMBL/GenBank/DDBJ databases">
        <title>Metagenome and Metagenome-Assembled Genomes of Archaea from a hot spring from the geothermal field of Los Azufres, Mexico.</title>
        <authorList>
            <person name="Marin-Paredes R."/>
            <person name="Martinez-Romero E."/>
            <person name="Servin-Garciduenas L.E."/>
        </authorList>
    </citation>
    <scope>NUCLEOTIDE SEQUENCE</scope>
</reference>
<dbReference type="EMBL" id="JZWT02000014">
    <property type="protein sequence ID" value="MFB6490770.1"/>
    <property type="molecule type" value="Genomic_DNA"/>
</dbReference>
<evidence type="ECO:0000313" key="2">
    <source>
        <dbReference type="Proteomes" id="UP000033636"/>
    </source>
</evidence>
<comment type="caution">
    <text evidence="1">The sequence shown here is derived from an EMBL/GenBank/DDBJ whole genome shotgun (WGS) entry which is preliminary data.</text>
</comment>
<evidence type="ECO:0000313" key="1">
    <source>
        <dbReference type="EMBL" id="MFB6490770.1"/>
    </source>
</evidence>
<keyword evidence="1" id="KW-0548">Nucleotidyltransferase</keyword>
<dbReference type="Proteomes" id="UP000033636">
    <property type="component" value="Unassembled WGS sequence"/>
</dbReference>
<name>A0ACC6V195_9CREN</name>
<dbReference type="EC" id="2.7.7.12" evidence="1"/>
<organism evidence="1 2">
    <name type="scientific">Thermoproteus sp. AZ2</name>
    <dbReference type="NCBI Taxonomy" id="1609232"/>
    <lineage>
        <taxon>Archaea</taxon>
        <taxon>Thermoproteota</taxon>
        <taxon>Thermoprotei</taxon>
        <taxon>Thermoproteales</taxon>
        <taxon>Thermoproteaceae</taxon>
        <taxon>Thermoproteus</taxon>
    </lineage>
</organism>